<sequence>MLDPFVVRACIRWANRGRFVEMLGFPWGLHFVPVGWFSRSAWLGACLPVGSQLLPRTLRAICVLSGPFFGAPLQLHCHIRTSSRADAYVAISVCLMLKMLELNCSI</sequence>
<dbReference type="AlphaFoldDB" id="A0A0A9FUB3"/>
<accession>A0A0A9FUB3</accession>
<dbReference type="EMBL" id="GBRH01185998">
    <property type="protein sequence ID" value="JAE11898.1"/>
    <property type="molecule type" value="Transcribed_RNA"/>
</dbReference>
<protein>
    <submittedName>
        <fullName evidence="1">Uncharacterized protein</fullName>
    </submittedName>
</protein>
<reference evidence="1" key="1">
    <citation type="submission" date="2014-09" db="EMBL/GenBank/DDBJ databases">
        <authorList>
            <person name="Magalhaes I.L.F."/>
            <person name="Oliveira U."/>
            <person name="Santos F.R."/>
            <person name="Vidigal T.H.D.A."/>
            <person name="Brescovit A.D."/>
            <person name="Santos A.J."/>
        </authorList>
    </citation>
    <scope>NUCLEOTIDE SEQUENCE</scope>
    <source>
        <tissue evidence="1">Shoot tissue taken approximately 20 cm above the soil surface</tissue>
    </source>
</reference>
<evidence type="ECO:0000313" key="1">
    <source>
        <dbReference type="EMBL" id="JAE11898.1"/>
    </source>
</evidence>
<proteinExistence type="predicted"/>
<reference evidence="1" key="2">
    <citation type="journal article" date="2015" name="Data Brief">
        <title>Shoot transcriptome of the giant reed, Arundo donax.</title>
        <authorList>
            <person name="Barrero R.A."/>
            <person name="Guerrero F.D."/>
            <person name="Moolhuijzen P."/>
            <person name="Goolsby J.A."/>
            <person name="Tidwell J."/>
            <person name="Bellgard S.E."/>
            <person name="Bellgard M.I."/>
        </authorList>
    </citation>
    <scope>NUCLEOTIDE SEQUENCE</scope>
    <source>
        <tissue evidence="1">Shoot tissue taken approximately 20 cm above the soil surface</tissue>
    </source>
</reference>
<name>A0A0A9FUB3_ARUDO</name>
<organism evidence="1">
    <name type="scientific">Arundo donax</name>
    <name type="common">Giant reed</name>
    <name type="synonym">Donax arundinaceus</name>
    <dbReference type="NCBI Taxonomy" id="35708"/>
    <lineage>
        <taxon>Eukaryota</taxon>
        <taxon>Viridiplantae</taxon>
        <taxon>Streptophyta</taxon>
        <taxon>Embryophyta</taxon>
        <taxon>Tracheophyta</taxon>
        <taxon>Spermatophyta</taxon>
        <taxon>Magnoliopsida</taxon>
        <taxon>Liliopsida</taxon>
        <taxon>Poales</taxon>
        <taxon>Poaceae</taxon>
        <taxon>PACMAD clade</taxon>
        <taxon>Arundinoideae</taxon>
        <taxon>Arundineae</taxon>
        <taxon>Arundo</taxon>
    </lineage>
</organism>